<organism evidence="3 4">
    <name type="scientific">Hymenobacter koreensis</name>
    <dbReference type="NCBI Taxonomy" id="1084523"/>
    <lineage>
        <taxon>Bacteria</taxon>
        <taxon>Pseudomonadati</taxon>
        <taxon>Bacteroidota</taxon>
        <taxon>Cytophagia</taxon>
        <taxon>Cytophagales</taxon>
        <taxon>Hymenobacteraceae</taxon>
        <taxon>Hymenobacter</taxon>
    </lineage>
</organism>
<protein>
    <submittedName>
        <fullName evidence="3">Glycosyltransferase family 2 protein</fullName>
    </submittedName>
</protein>
<dbReference type="Proteomes" id="UP001500454">
    <property type="component" value="Unassembled WGS sequence"/>
</dbReference>
<dbReference type="InterPro" id="IPR001173">
    <property type="entry name" value="Glyco_trans_2-like"/>
</dbReference>
<dbReference type="PANTHER" id="PTHR48090:SF8">
    <property type="entry name" value="GLYCOSYLTRANSFERASE CSBB-RELATED"/>
    <property type="match status" value="1"/>
</dbReference>
<feature type="transmembrane region" description="Helical" evidence="1">
    <location>
        <begin position="180"/>
        <end position="196"/>
    </location>
</feature>
<dbReference type="RefSeq" id="WP_345220733.1">
    <property type="nucleotide sequence ID" value="NZ_BAABHA010000001.1"/>
</dbReference>
<evidence type="ECO:0000259" key="2">
    <source>
        <dbReference type="Pfam" id="PF00535"/>
    </source>
</evidence>
<name>A0ABP8ITZ1_9BACT</name>
<dbReference type="Gene3D" id="3.90.550.10">
    <property type="entry name" value="Spore Coat Polysaccharide Biosynthesis Protein SpsA, Chain A"/>
    <property type="match status" value="1"/>
</dbReference>
<dbReference type="Pfam" id="PF00535">
    <property type="entry name" value="Glycos_transf_2"/>
    <property type="match status" value="1"/>
</dbReference>
<keyword evidence="1" id="KW-1133">Transmembrane helix</keyword>
<keyword evidence="1" id="KW-0472">Membrane</keyword>
<dbReference type="EMBL" id="BAABHA010000001">
    <property type="protein sequence ID" value="GAA4372996.1"/>
    <property type="molecule type" value="Genomic_DNA"/>
</dbReference>
<sequence length="327" mass="36641">MPKLSIIIPCYFNELNIPLTGAELLANEQNFPPDVTFEYVLVDDGSRDGTWNALCRFKEQHPEKVTVVKLAGNVGSYNAIVAGMAQATGDCVAVITADLQDPPQLLAQMYAYWEQGFKLVLANRADREEGPVQRVVSNTFHYLMRRIALPGVPTGGFDMVFFDRQLCSEVVRLQERNSNVFYLLVWLGYPYVSIPYTRRKRQVGRSRWTFSKKVKLFVDSLLAFSFFPVRAISVLGLLLGLSAMSYGLFLLVLRLTGAPEPEGWTALMLVLLFVSAFQMIALGVIGEYVWRGLDASRNRPMYVVETVQLATKGDPLENGKSKTNTFG</sequence>
<feature type="transmembrane region" description="Helical" evidence="1">
    <location>
        <begin position="216"/>
        <end position="244"/>
    </location>
</feature>
<accession>A0ABP8ITZ1</accession>
<dbReference type="PANTHER" id="PTHR48090">
    <property type="entry name" value="UNDECAPRENYL-PHOSPHATE 4-DEOXY-4-FORMAMIDO-L-ARABINOSE TRANSFERASE-RELATED"/>
    <property type="match status" value="1"/>
</dbReference>
<dbReference type="SUPFAM" id="SSF53448">
    <property type="entry name" value="Nucleotide-diphospho-sugar transferases"/>
    <property type="match status" value="1"/>
</dbReference>
<comment type="caution">
    <text evidence="3">The sequence shown here is derived from an EMBL/GenBank/DDBJ whole genome shotgun (WGS) entry which is preliminary data.</text>
</comment>
<feature type="transmembrane region" description="Helical" evidence="1">
    <location>
        <begin position="264"/>
        <end position="290"/>
    </location>
</feature>
<evidence type="ECO:0000313" key="4">
    <source>
        <dbReference type="Proteomes" id="UP001500454"/>
    </source>
</evidence>
<dbReference type="InterPro" id="IPR050256">
    <property type="entry name" value="Glycosyltransferase_2"/>
</dbReference>
<dbReference type="InterPro" id="IPR029044">
    <property type="entry name" value="Nucleotide-diphossugar_trans"/>
</dbReference>
<evidence type="ECO:0000256" key="1">
    <source>
        <dbReference type="SAM" id="Phobius"/>
    </source>
</evidence>
<keyword evidence="4" id="KW-1185">Reference proteome</keyword>
<evidence type="ECO:0000313" key="3">
    <source>
        <dbReference type="EMBL" id="GAA4372996.1"/>
    </source>
</evidence>
<reference evidence="4" key="1">
    <citation type="journal article" date="2019" name="Int. J. Syst. Evol. Microbiol.">
        <title>The Global Catalogue of Microorganisms (GCM) 10K type strain sequencing project: providing services to taxonomists for standard genome sequencing and annotation.</title>
        <authorList>
            <consortium name="The Broad Institute Genomics Platform"/>
            <consortium name="The Broad Institute Genome Sequencing Center for Infectious Disease"/>
            <person name="Wu L."/>
            <person name="Ma J."/>
        </authorList>
    </citation>
    <scope>NUCLEOTIDE SEQUENCE [LARGE SCALE GENOMIC DNA]</scope>
    <source>
        <strain evidence="4">JCM 17924</strain>
    </source>
</reference>
<feature type="domain" description="Glycosyltransferase 2-like" evidence="2">
    <location>
        <begin position="5"/>
        <end position="169"/>
    </location>
</feature>
<gene>
    <name evidence="3" type="ORF">GCM10023186_03090</name>
</gene>
<proteinExistence type="predicted"/>
<keyword evidence="1" id="KW-0812">Transmembrane</keyword>
<dbReference type="CDD" id="cd04187">
    <property type="entry name" value="DPM1_like_bac"/>
    <property type="match status" value="1"/>
</dbReference>